<protein>
    <submittedName>
        <fullName evidence="2">Uncharacterized protein</fullName>
    </submittedName>
</protein>
<name>A0A554JA17_9BACT</name>
<dbReference type="Proteomes" id="UP000316253">
    <property type="component" value="Unassembled WGS sequence"/>
</dbReference>
<proteinExistence type="predicted"/>
<organism evidence="2 3">
    <name type="scientific">Candidatus Berkelbacteria bacterium Gr01-1014_85</name>
    <dbReference type="NCBI Taxonomy" id="2017150"/>
    <lineage>
        <taxon>Bacteria</taxon>
        <taxon>Candidatus Berkelbacteria</taxon>
    </lineage>
</organism>
<comment type="caution">
    <text evidence="2">The sequence shown here is derived from an EMBL/GenBank/DDBJ whole genome shotgun (WGS) entry which is preliminary data.</text>
</comment>
<keyword evidence="1" id="KW-0472">Membrane</keyword>
<dbReference type="AlphaFoldDB" id="A0A554JA17"/>
<evidence type="ECO:0000313" key="3">
    <source>
        <dbReference type="Proteomes" id="UP000316253"/>
    </source>
</evidence>
<sequence>MKNFSPFALEKLIVATVSTLVLLLILVLAWQLQRSLVNLAEPATAVNLESNANPTTSTNQIVDLSTASVTGYLEAD</sequence>
<feature type="transmembrane region" description="Helical" evidence="1">
    <location>
        <begin position="12"/>
        <end position="32"/>
    </location>
</feature>
<keyword evidence="1" id="KW-1133">Transmembrane helix</keyword>
<keyword evidence="1" id="KW-0812">Transmembrane</keyword>
<dbReference type="EMBL" id="VMFD01000059">
    <property type="protein sequence ID" value="TSC65201.1"/>
    <property type="molecule type" value="Genomic_DNA"/>
</dbReference>
<gene>
    <name evidence="2" type="ORF">CEO22_575</name>
</gene>
<reference evidence="2 3" key="1">
    <citation type="submission" date="2017-08" db="EMBL/GenBank/DDBJ databases">
        <title>Mechanisms for carbon and nitrogen cycling indicate functional differentiation within the Candidate Phyla Radiation.</title>
        <authorList>
            <person name="Danczak R.E."/>
            <person name="Johnston M.D."/>
            <person name="Kenah C."/>
            <person name="Slattery M."/>
            <person name="Wrighton K.C."/>
            <person name="Wilkins M.J."/>
        </authorList>
    </citation>
    <scope>NUCLEOTIDE SEQUENCE [LARGE SCALE GENOMIC DNA]</scope>
    <source>
        <strain evidence="2">Gr01-1014_85</strain>
    </source>
</reference>
<evidence type="ECO:0000256" key="1">
    <source>
        <dbReference type="SAM" id="Phobius"/>
    </source>
</evidence>
<evidence type="ECO:0000313" key="2">
    <source>
        <dbReference type="EMBL" id="TSC65201.1"/>
    </source>
</evidence>
<accession>A0A554JA17</accession>